<dbReference type="InterPro" id="IPR052186">
    <property type="entry name" value="Hydantoin_racemase-like"/>
</dbReference>
<dbReference type="Proteomes" id="UP000231553">
    <property type="component" value="Unassembled WGS sequence"/>
</dbReference>
<proteinExistence type="inferred from homology"/>
<dbReference type="OrthoDB" id="9791723at2"/>
<reference evidence="2 3" key="1">
    <citation type="journal article" date="2018" name="Int. J. Syst. Evol. Microbiol.">
        <title>Pseudooceanicola lipolyticus sp. nov., a marine alphaproteobacterium, reclassification of Oceanicola flagellatus as Pseudooceanicola flagellatus comb. nov. and emended description of the genus Pseudooceanicola.</title>
        <authorList>
            <person name="Huang M.-M."/>
            <person name="Guo L.-L."/>
            <person name="Wu Y.-H."/>
            <person name="Lai Q.-L."/>
            <person name="Shao Z.-Z."/>
            <person name="Wang C.-S."/>
            <person name="Wu M."/>
            <person name="Xu X.-W."/>
        </authorList>
    </citation>
    <scope>NUCLEOTIDE SEQUENCE [LARGE SCALE GENOMIC DNA]</scope>
    <source>
        <strain evidence="2 3">157</strain>
    </source>
</reference>
<evidence type="ECO:0000313" key="2">
    <source>
        <dbReference type="EMBL" id="PJE38703.1"/>
    </source>
</evidence>
<protein>
    <submittedName>
        <fullName evidence="2">Asp/Glu racemase</fullName>
    </submittedName>
</protein>
<dbReference type="PANTHER" id="PTHR28047:SF5">
    <property type="entry name" value="PROTEIN DCG1"/>
    <property type="match status" value="1"/>
</dbReference>
<dbReference type="Gene3D" id="3.40.50.12500">
    <property type="match status" value="1"/>
</dbReference>
<dbReference type="PANTHER" id="PTHR28047">
    <property type="entry name" value="PROTEIN DCG1"/>
    <property type="match status" value="1"/>
</dbReference>
<dbReference type="AlphaFoldDB" id="A0A2M8J7E7"/>
<dbReference type="RefSeq" id="WP_100160832.1">
    <property type="nucleotide sequence ID" value="NZ_PGTB01000001.1"/>
</dbReference>
<comment type="caution">
    <text evidence="2">The sequence shown here is derived from an EMBL/GenBank/DDBJ whole genome shotgun (WGS) entry which is preliminary data.</text>
</comment>
<evidence type="ECO:0000256" key="1">
    <source>
        <dbReference type="ARBA" id="ARBA00038414"/>
    </source>
</evidence>
<organism evidence="2 3">
    <name type="scientific">Pseudooceanicola lipolyticus</name>
    <dbReference type="NCBI Taxonomy" id="2029104"/>
    <lineage>
        <taxon>Bacteria</taxon>
        <taxon>Pseudomonadati</taxon>
        <taxon>Pseudomonadota</taxon>
        <taxon>Alphaproteobacteria</taxon>
        <taxon>Rhodobacterales</taxon>
        <taxon>Paracoccaceae</taxon>
        <taxon>Pseudooceanicola</taxon>
    </lineage>
</organism>
<dbReference type="Pfam" id="PF01177">
    <property type="entry name" value="Asp_Glu_race"/>
    <property type="match status" value="1"/>
</dbReference>
<comment type="similarity">
    <text evidence="1">Belongs to the HyuE racemase family.</text>
</comment>
<dbReference type="EMBL" id="PGTB01000001">
    <property type="protein sequence ID" value="PJE38703.1"/>
    <property type="molecule type" value="Genomic_DNA"/>
</dbReference>
<evidence type="ECO:0000313" key="3">
    <source>
        <dbReference type="Proteomes" id="UP000231553"/>
    </source>
</evidence>
<dbReference type="GO" id="GO:0047661">
    <property type="term" value="F:amino-acid racemase activity"/>
    <property type="evidence" value="ECO:0007669"/>
    <property type="project" value="InterPro"/>
</dbReference>
<accession>A0A2M8J7E7</accession>
<keyword evidence="3" id="KW-1185">Reference proteome</keyword>
<dbReference type="InterPro" id="IPR053714">
    <property type="entry name" value="Iso_Racemase_Enz_sf"/>
</dbReference>
<dbReference type="InterPro" id="IPR015942">
    <property type="entry name" value="Asp/Glu/hydantoin_racemase"/>
</dbReference>
<name>A0A2M8J7E7_9RHOB</name>
<gene>
    <name evidence="2" type="ORF">CVM52_00830</name>
</gene>
<sequence length="218" mass="22877">MTGPIVVINPNSNQAVTDGLDRALASFRLTGGPAIECVTLTEGPFGIESQLHSDQVVLPLVDLIARRSDAAAFIIACYSDPGIDACRSVSPVPVFGIQESGLLTALSRADRIGIVAIAEASEKRHRLYMRRMGVSSRIAGERALNMTVDETARGTGTFTRLQEVGRALISDGAEALVLGCAGMAVHRAPLEQVLGIPVIDPTQAAVSMAMGTVLANQI</sequence>